<evidence type="ECO:0000256" key="2">
    <source>
        <dbReference type="SAM" id="SignalP"/>
    </source>
</evidence>
<keyword evidence="4" id="KW-1185">Reference proteome</keyword>
<keyword evidence="2" id="KW-0732">Signal</keyword>
<keyword evidence="1" id="KW-0812">Transmembrane</keyword>
<name>A0ABX1C417_9ACTN</name>
<sequence length="464" mass="47406">MRSTSHRPVLGLIPALLAVLLIAAGMLAPGARAADGLGTVAESLREGPVHVDPRAAGRLSEADAKALTDTIEEAGKPVFVAVLPEDPAFDPGTLLQDLRTRTGVAGVYAVVLGDRFDAGADRSVMSRNAVANLTGAVERSHGTDTPALLDDFVGQAVGQARGEAPGSWSGGGGGGGSVSGVVTLVTVGALVLAGTAAGLTVSRRRRVRREQRERAELETVRPLVDEDITSFGEELDRIGFDPSAPETGDAMREDFSRALDSYENAKASLGRARRPEDIRRVTEALEDGRFALATLEARRSGTPLPDRRPPCFFDPRHGPSVEDAEWRPEGGTPRSVPVCAADAARLADGHEPMARTVETADGRRPYWEAGPAYGPWAGGYFGGALLPGLLAGTLLGNMAFAPYAYGAGGFGGDGGAGPEGGDVTGSDFDAGDFGGDFGGGGGFGGGFDGGGFGGGGDFGGGGGF</sequence>
<evidence type="ECO:0000313" key="3">
    <source>
        <dbReference type="EMBL" id="NJQ03536.1"/>
    </source>
</evidence>
<dbReference type="RefSeq" id="WP_168104161.1">
    <property type="nucleotide sequence ID" value="NZ_JAATEN010000026.1"/>
</dbReference>
<dbReference type="EMBL" id="JAATEN010000026">
    <property type="protein sequence ID" value="NJQ03536.1"/>
    <property type="molecule type" value="Genomic_DNA"/>
</dbReference>
<dbReference type="Proteomes" id="UP000695264">
    <property type="component" value="Unassembled WGS sequence"/>
</dbReference>
<feature type="chain" id="PRO_5047386393" description="TPM domain-containing protein" evidence="2">
    <location>
        <begin position="34"/>
        <end position="464"/>
    </location>
</feature>
<organism evidence="3 4">
    <name type="scientific">Streptomyces zingiberis</name>
    <dbReference type="NCBI Taxonomy" id="2053010"/>
    <lineage>
        <taxon>Bacteria</taxon>
        <taxon>Bacillati</taxon>
        <taxon>Actinomycetota</taxon>
        <taxon>Actinomycetes</taxon>
        <taxon>Kitasatosporales</taxon>
        <taxon>Streptomycetaceae</taxon>
        <taxon>Streptomyces</taxon>
    </lineage>
</organism>
<gene>
    <name evidence="3" type="ORF">HCK00_24170</name>
</gene>
<evidence type="ECO:0000313" key="4">
    <source>
        <dbReference type="Proteomes" id="UP000695264"/>
    </source>
</evidence>
<keyword evidence="1" id="KW-1133">Transmembrane helix</keyword>
<feature type="signal peptide" evidence="2">
    <location>
        <begin position="1"/>
        <end position="33"/>
    </location>
</feature>
<accession>A0ABX1C417</accession>
<proteinExistence type="predicted"/>
<feature type="transmembrane region" description="Helical" evidence="1">
    <location>
        <begin position="181"/>
        <end position="202"/>
    </location>
</feature>
<reference evidence="3 4" key="1">
    <citation type="submission" date="2020-03" db="EMBL/GenBank/DDBJ databases">
        <title>WGS of actinomycetes isolated from Thailand.</title>
        <authorList>
            <person name="Thawai C."/>
        </authorList>
    </citation>
    <scope>NUCLEOTIDE SEQUENCE [LARGE SCALE GENOMIC DNA]</scope>
    <source>
        <strain evidence="3 4">PLAI 1-29</strain>
    </source>
</reference>
<comment type="caution">
    <text evidence="3">The sequence shown here is derived from an EMBL/GenBank/DDBJ whole genome shotgun (WGS) entry which is preliminary data.</text>
</comment>
<evidence type="ECO:0000256" key="1">
    <source>
        <dbReference type="SAM" id="Phobius"/>
    </source>
</evidence>
<protein>
    <recommendedName>
        <fullName evidence="5">TPM domain-containing protein</fullName>
    </recommendedName>
</protein>
<evidence type="ECO:0008006" key="5">
    <source>
        <dbReference type="Google" id="ProtNLM"/>
    </source>
</evidence>
<keyword evidence="1" id="KW-0472">Membrane</keyword>